<comment type="cofactor">
    <cofactor evidence="1">
        <name>Zn(2+)</name>
        <dbReference type="ChEBI" id="CHEBI:29105"/>
    </cofactor>
</comment>
<evidence type="ECO:0000313" key="11">
    <source>
        <dbReference type="EMBL" id="TFL04353.1"/>
    </source>
</evidence>
<evidence type="ECO:0000256" key="4">
    <source>
        <dbReference type="ARBA" id="ARBA00022723"/>
    </source>
</evidence>
<evidence type="ECO:0000259" key="10">
    <source>
        <dbReference type="Pfam" id="PF04389"/>
    </source>
</evidence>
<dbReference type="CDD" id="cd03879">
    <property type="entry name" value="M28_AAP"/>
    <property type="match status" value="1"/>
</dbReference>
<dbReference type="PROSITE" id="PS00018">
    <property type="entry name" value="EF_HAND_1"/>
    <property type="match status" value="1"/>
</dbReference>
<keyword evidence="7 9" id="KW-0862">Zinc</keyword>
<organism evidence="11 12">
    <name type="scientific">Pterulicium gracile</name>
    <dbReference type="NCBI Taxonomy" id="1884261"/>
    <lineage>
        <taxon>Eukaryota</taxon>
        <taxon>Fungi</taxon>
        <taxon>Dikarya</taxon>
        <taxon>Basidiomycota</taxon>
        <taxon>Agaricomycotina</taxon>
        <taxon>Agaricomycetes</taxon>
        <taxon>Agaricomycetidae</taxon>
        <taxon>Agaricales</taxon>
        <taxon>Pleurotineae</taxon>
        <taxon>Pterulaceae</taxon>
        <taxon>Pterulicium</taxon>
    </lineage>
</organism>
<keyword evidence="6 9" id="KW-0378">Hydrolase</keyword>
<evidence type="ECO:0000256" key="2">
    <source>
        <dbReference type="ARBA" id="ARBA00022438"/>
    </source>
</evidence>
<dbReference type="OrthoDB" id="2214at2759"/>
<dbReference type="EC" id="3.4.-.-" evidence="9"/>
<evidence type="ECO:0000256" key="9">
    <source>
        <dbReference type="RuleBase" id="RU361240"/>
    </source>
</evidence>
<dbReference type="InterPro" id="IPR007484">
    <property type="entry name" value="Peptidase_M28"/>
</dbReference>
<dbReference type="GO" id="GO:0008235">
    <property type="term" value="F:metalloexopeptidase activity"/>
    <property type="evidence" value="ECO:0007669"/>
    <property type="project" value="InterPro"/>
</dbReference>
<comment type="similarity">
    <text evidence="8">Belongs to the peptidase M28 family. M28E subfamily.</text>
</comment>
<evidence type="ECO:0000256" key="7">
    <source>
        <dbReference type="ARBA" id="ARBA00022833"/>
    </source>
</evidence>
<evidence type="ECO:0000256" key="1">
    <source>
        <dbReference type="ARBA" id="ARBA00001947"/>
    </source>
</evidence>
<dbReference type="EMBL" id="ML178818">
    <property type="protein sequence ID" value="TFL04353.1"/>
    <property type="molecule type" value="Genomic_DNA"/>
</dbReference>
<gene>
    <name evidence="11" type="ORF">BDV98DRAFT_590171</name>
</gene>
<evidence type="ECO:0000313" key="12">
    <source>
        <dbReference type="Proteomes" id="UP000305067"/>
    </source>
</evidence>
<dbReference type="PANTHER" id="PTHR12147">
    <property type="entry name" value="METALLOPEPTIDASE M28 FAMILY MEMBER"/>
    <property type="match status" value="1"/>
</dbReference>
<proteinExistence type="inferred from homology"/>
<keyword evidence="4 9" id="KW-0479">Metal-binding</keyword>
<evidence type="ECO:0000256" key="5">
    <source>
        <dbReference type="ARBA" id="ARBA00022729"/>
    </source>
</evidence>
<dbReference type="Proteomes" id="UP000305067">
    <property type="component" value="Unassembled WGS sequence"/>
</dbReference>
<dbReference type="InterPro" id="IPR018247">
    <property type="entry name" value="EF_Hand_1_Ca_BS"/>
</dbReference>
<feature type="signal peptide" evidence="9">
    <location>
        <begin position="1"/>
        <end position="18"/>
    </location>
</feature>
<dbReference type="AlphaFoldDB" id="A0A5C3QQT9"/>
<dbReference type="GO" id="GO:0046872">
    <property type="term" value="F:metal ion binding"/>
    <property type="evidence" value="ECO:0007669"/>
    <property type="project" value="UniProtKB-KW"/>
</dbReference>
<evidence type="ECO:0000256" key="3">
    <source>
        <dbReference type="ARBA" id="ARBA00022670"/>
    </source>
</evidence>
<dbReference type="PANTHER" id="PTHR12147:SF56">
    <property type="entry name" value="AMINOPEPTIDASE YDR415C-RELATED"/>
    <property type="match status" value="1"/>
</dbReference>
<dbReference type="GO" id="GO:0006508">
    <property type="term" value="P:proteolysis"/>
    <property type="evidence" value="ECO:0007669"/>
    <property type="project" value="UniProtKB-KW"/>
</dbReference>
<dbReference type="STRING" id="1884261.A0A5C3QQT9"/>
<name>A0A5C3QQT9_9AGAR</name>
<sequence>MKLTIGFVLAAFLAFTQAIPVSKSEIQEKAVQGLRLLQFEEHLDPVWKTEDERLDYIRKNVNFFDVTETWELEQSLPQTQGLTALATYAPPSHQTAVNALLPKLSTTSMSSYLASLTAFNNRYYTSSTGQQASVYIQDTLRAIASAAGRSDITVTAFKHSWAQTSTIVRIAGTSSDQAVTILGAHMDSINSSSPSSGRAPGADDDGSGTVNLMEVFKVLVQSGFKPSTPLEFMFYAAEEVGLLGSQAIATSYKSSGKSVKAVLQLDMTGYQRPGTTEVIGIMPDFVDAGLTTFLRQLITSYSRLQAVTNSACGYACSDHASWNRQGFPTALPFEGSYPSNSNPVIHSSSDTISASGFSITHSLEFAKVALGFAYELTV</sequence>
<keyword evidence="2 11" id="KW-0031">Aminopeptidase</keyword>
<accession>A0A5C3QQT9</accession>
<evidence type="ECO:0000256" key="8">
    <source>
        <dbReference type="ARBA" id="ARBA00043962"/>
    </source>
</evidence>
<dbReference type="SUPFAM" id="SSF53187">
    <property type="entry name" value="Zn-dependent exopeptidases"/>
    <property type="match status" value="1"/>
</dbReference>
<evidence type="ECO:0000256" key="6">
    <source>
        <dbReference type="ARBA" id="ARBA00022801"/>
    </source>
</evidence>
<feature type="domain" description="Peptidase M28" evidence="10">
    <location>
        <begin position="167"/>
        <end position="354"/>
    </location>
</feature>
<reference evidence="11 12" key="1">
    <citation type="journal article" date="2019" name="Nat. Ecol. Evol.">
        <title>Megaphylogeny resolves global patterns of mushroom evolution.</title>
        <authorList>
            <person name="Varga T."/>
            <person name="Krizsan K."/>
            <person name="Foldi C."/>
            <person name="Dima B."/>
            <person name="Sanchez-Garcia M."/>
            <person name="Sanchez-Ramirez S."/>
            <person name="Szollosi G.J."/>
            <person name="Szarkandi J.G."/>
            <person name="Papp V."/>
            <person name="Albert L."/>
            <person name="Andreopoulos W."/>
            <person name="Angelini C."/>
            <person name="Antonin V."/>
            <person name="Barry K.W."/>
            <person name="Bougher N.L."/>
            <person name="Buchanan P."/>
            <person name="Buyck B."/>
            <person name="Bense V."/>
            <person name="Catcheside P."/>
            <person name="Chovatia M."/>
            <person name="Cooper J."/>
            <person name="Damon W."/>
            <person name="Desjardin D."/>
            <person name="Finy P."/>
            <person name="Geml J."/>
            <person name="Haridas S."/>
            <person name="Hughes K."/>
            <person name="Justo A."/>
            <person name="Karasinski D."/>
            <person name="Kautmanova I."/>
            <person name="Kiss B."/>
            <person name="Kocsube S."/>
            <person name="Kotiranta H."/>
            <person name="LaButti K.M."/>
            <person name="Lechner B.E."/>
            <person name="Liimatainen K."/>
            <person name="Lipzen A."/>
            <person name="Lukacs Z."/>
            <person name="Mihaltcheva S."/>
            <person name="Morgado L.N."/>
            <person name="Niskanen T."/>
            <person name="Noordeloos M.E."/>
            <person name="Ohm R.A."/>
            <person name="Ortiz-Santana B."/>
            <person name="Ovrebo C."/>
            <person name="Racz N."/>
            <person name="Riley R."/>
            <person name="Savchenko A."/>
            <person name="Shiryaev A."/>
            <person name="Soop K."/>
            <person name="Spirin V."/>
            <person name="Szebenyi C."/>
            <person name="Tomsovsky M."/>
            <person name="Tulloss R.E."/>
            <person name="Uehling J."/>
            <person name="Grigoriev I.V."/>
            <person name="Vagvolgyi C."/>
            <person name="Papp T."/>
            <person name="Martin F.M."/>
            <person name="Miettinen O."/>
            <person name="Hibbett D.S."/>
            <person name="Nagy L.G."/>
        </authorList>
    </citation>
    <scope>NUCLEOTIDE SEQUENCE [LARGE SCALE GENOMIC DNA]</scope>
    <source>
        <strain evidence="11 12">CBS 309.79</strain>
    </source>
</reference>
<dbReference type="Pfam" id="PF04389">
    <property type="entry name" value="Peptidase_M28"/>
    <property type="match status" value="1"/>
</dbReference>
<keyword evidence="3 9" id="KW-0645">Protease</keyword>
<feature type="chain" id="PRO_5023014156" description="Peptide hydrolase" evidence="9">
    <location>
        <begin position="19"/>
        <end position="378"/>
    </location>
</feature>
<protein>
    <recommendedName>
        <fullName evidence="9">Peptide hydrolase</fullName>
        <ecNumber evidence="9">3.4.-.-</ecNumber>
    </recommendedName>
</protein>
<dbReference type="Gene3D" id="3.40.630.10">
    <property type="entry name" value="Zn peptidases"/>
    <property type="match status" value="1"/>
</dbReference>
<dbReference type="GO" id="GO:0004177">
    <property type="term" value="F:aminopeptidase activity"/>
    <property type="evidence" value="ECO:0007669"/>
    <property type="project" value="UniProtKB-KW"/>
</dbReference>
<keyword evidence="5 9" id="KW-0732">Signal</keyword>
<keyword evidence="12" id="KW-1185">Reference proteome</keyword>
<dbReference type="InterPro" id="IPR045175">
    <property type="entry name" value="M28_fam"/>
</dbReference>